<evidence type="ECO:0000313" key="3">
    <source>
        <dbReference type="Proteomes" id="UP000190130"/>
    </source>
</evidence>
<dbReference type="PROSITE" id="PS51273">
    <property type="entry name" value="GATASE_TYPE_1"/>
    <property type="match status" value="1"/>
</dbReference>
<dbReference type="InterPro" id="IPR044992">
    <property type="entry name" value="ChyE-like"/>
</dbReference>
<dbReference type="NCBIfam" id="NF005072">
    <property type="entry name" value="PRK06490.1"/>
    <property type="match status" value="1"/>
</dbReference>
<gene>
    <name evidence="2" type="ORF">SAMN05660750_00776</name>
</gene>
<dbReference type="AlphaFoldDB" id="A0A1T5BFT9"/>
<dbReference type="Pfam" id="PF00117">
    <property type="entry name" value="GATase"/>
    <property type="match status" value="1"/>
</dbReference>
<sequence>MASRAVPVPIRVRATSKSVMNDHAFPFRPARRTRSLVSVRKLRPAPKPVLIVLHQEHSTSGRVGRLLQARGHALDIRKPRFGDPLPRTMRDHAGAVIFGGPMSANDADDFVKAEIDWIGTCLKEDAPFLGICLGAQMLTRHLGGRVYPHAEGRAEVGYYALNPTTAGDGHAREAGFVWPRTVYQWHREGFDCPNGAECLATGGDFPVQAIRAGSKAYGIQFHPEVTPAMMYRWSVRGHERTLMPGAQLGHTHVPGWFQHDPAIRLWLDAFLDHWLKQPADTASEPA</sequence>
<evidence type="ECO:0000313" key="2">
    <source>
        <dbReference type="EMBL" id="SKB45683.1"/>
    </source>
</evidence>
<proteinExistence type="predicted"/>
<evidence type="ECO:0000259" key="1">
    <source>
        <dbReference type="Pfam" id="PF00117"/>
    </source>
</evidence>
<name>A0A1T5BFT9_9HYPH</name>
<dbReference type="EMBL" id="FUYX01000002">
    <property type="protein sequence ID" value="SKB45683.1"/>
    <property type="molecule type" value="Genomic_DNA"/>
</dbReference>
<reference evidence="2 3" key="1">
    <citation type="submission" date="2017-02" db="EMBL/GenBank/DDBJ databases">
        <authorList>
            <person name="Peterson S.W."/>
        </authorList>
    </citation>
    <scope>NUCLEOTIDE SEQUENCE [LARGE SCALE GENOMIC DNA]</scope>
    <source>
        <strain evidence="2 3">DSM 9653</strain>
    </source>
</reference>
<feature type="domain" description="Glutamine amidotransferase" evidence="1">
    <location>
        <begin position="90"/>
        <end position="227"/>
    </location>
</feature>
<dbReference type="SUPFAM" id="SSF52317">
    <property type="entry name" value="Class I glutamine amidotransferase-like"/>
    <property type="match status" value="1"/>
</dbReference>
<dbReference type="Proteomes" id="UP000190130">
    <property type="component" value="Unassembled WGS sequence"/>
</dbReference>
<accession>A0A1T5BFT9</accession>
<protein>
    <submittedName>
        <fullName evidence="2">GMP synthase (Glutamine-hydrolysing)</fullName>
    </submittedName>
</protein>
<dbReference type="PANTHER" id="PTHR42695">
    <property type="entry name" value="GLUTAMINE AMIDOTRANSFERASE YLR126C-RELATED"/>
    <property type="match status" value="1"/>
</dbReference>
<organism evidence="2 3">
    <name type="scientific">Bosea thiooxidans</name>
    <dbReference type="NCBI Taxonomy" id="53254"/>
    <lineage>
        <taxon>Bacteria</taxon>
        <taxon>Pseudomonadati</taxon>
        <taxon>Pseudomonadota</taxon>
        <taxon>Alphaproteobacteria</taxon>
        <taxon>Hyphomicrobiales</taxon>
        <taxon>Boseaceae</taxon>
        <taxon>Bosea</taxon>
    </lineage>
</organism>
<dbReference type="InterPro" id="IPR017926">
    <property type="entry name" value="GATASE"/>
</dbReference>
<dbReference type="CDD" id="cd01741">
    <property type="entry name" value="GATase1_1"/>
    <property type="match status" value="1"/>
</dbReference>
<dbReference type="GO" id="GO:0005829">
    <property type="term" value="C:cytosol"/>
    <property type="evidence" value="ECO:0007669"/>
    <property type="project" value="TreeGrafter"/>
</dbReference>
<dbReference type="InterPro" id="IPR029062">
    <property type="entry name" value="Class_I_gatase-like"/>
</dbReference>
<dbReference type="Gene3D" id="3.40.50.880">
    <property type="match status" value="1"/>
</dbReference>
<dbReference type="PANTHER" id="PTHR42695:SF5">
    <property type="entry name" value="GLUTAMINE AMIDOTRANSFERASE YLR126C-RELATED"/>
    <property type="match status" value="1"/>
</dbReference>